<gene>
    <name evidence="4" type="ORF">BCM14_0805</name>
</gene>
<dbReference type="Pfam" id="PF00583">
    <property type="entry name" value="Acetyltransf_1"/>
    <property type="match status" value="1"/>
</dbReference>
<dbReference type="PANTHER" id="PTHR43877:SF2">
    <property type="entry name" value="AMINOALKYLPHOSPHONATE N-ACETYLTRANSFERASE-RELATED"/>
    <property type="match status" value="1"/>
</dbReference>
<evidence type="ECO:0000313" key="5">
    <source>
        <dbReference type="Proteomes" id="UP000238308"/>
    </source>
</evidence>
<feature type="domain" description="N-acetyltransferase" evidence="3">
    <location>
        <begin position="10"/>
        <end position="162"/>
    </location>
</feature>
<dbReference type="EMBL" id="PVTV01000011">
    <property type="protein sequence ID" value="PRY99361.1"/>
    <property type="molecule type" value="Genomic_DNA"/>
</dbReference>
<dbReference type="InterPro" id="IPR050832">
    <property type="entry name" value="Bact_Acetyltransf"/>
</dbReference>
<dbReference type="InterPro" id="IPR000182">
    <property type="entry name" value="GNAT_dom"/>
</dbReference>
<dbReference type="Gene3D" id="3.40.630.30">
    <property type="match status" value="1"/>
</dbReference>
<keyword evidence="5" id="KW-1185">Reference proteome</keyword>
<name>A0A2T0XKC7_9BURK</name>
<accession>A0A2T0XKC7</accession>
<dbReference type="PROSITE" id="PS51186">
    <property type="entry name" value="GNAT"/>
    <property type="match status" value="1"/>
</dbReference>
<proteinExistence type="predicted"/>
<evidence type="ECO:0000313" key="4">
    <source>
        <dbReference type="EMBL" id="PRY99361.1"/>
    </source>
</evidence>
<sequence length="162" mass="17496">MPSSISVHVVDFHDSVQQHALIDLLDMYARDPMGGGEALAEGVKQRLCSDLAGTPSAVSFMAYVDGQPVGLLNAMMGYSTFKAKPLMNVHDIAVMPAFRAQGIGQALLAAAAAHALHKGCCKLTLEVLSGNHTAMRSYERFGFQQYALLPENGQALFMQKWL</sequence>
<comment type="caution">
    <text evidence="4">The sequence shown here is derived from an EMBL/GenBank/DDBJ whole genome shotgun (WGS) entry which is preliminary data.</text>
</comment>
<protein>
    <submittedName>
        <fullName evidence="4">Acetyltransferase (GNAT) family protein</fullName>
    </submittedName>
</protein>
<evidence type="ECO:0000259" key="3">
    <source>
        <dbReference type="PROSITE" id="PS51186"/>
    </source>
</evidence>
<dbReference type="OrthoDB" id="9799601at2"/>
<reference evidence="4 5" key="1">
    <citation type="submission" date="2018-03" db="EMBL/GenBank/DDBJ databases">
        <title>Genomic Encyclopedia of Type Strains, Phase III (KMG-III): the genomes of soil and plant-associated and newly described type strains.</title>
        <authorList>
            <person name="Whitman W."/>
        </authorList>
    </citation>
    <scope>NUCLEOTIDE SEQUENCE [LARGE SCALE GENOMIC DNA]</scope>
    <source>
        <strain evidence="4 5">MWH-P2sevCIIIb</strain>
    </source>
</reference>
<evidence type="ECO:0000256" key="1">
    <source>
        <dbReference type="ARBA" id="ARBA00022679"/>
    </source>
</evidence>
<evidence type="ECO:0000256" key="2">
    <source>
        <dbReference type="ARBA" id="ARBA00023315"/>
    </source>
</evidence>
<keyword evidence="1 4" id="KW-0808">Transferase</keyword>
<dbReference type="AlphaFoldDB" id="A0A2T0XKC7"/>
<dbReference type="InterPro" id="IPR016181">
    <property type="entry name" value="Acyl_CoA_acyltransferase"/>
</dbReference>
<dbReference type="Proteomes" id="UP000238308">
    <property type="component" value="Unassembled WGS sequence"/>
</dbReference>
<dbReference type="SUPFAM" id="SSF55729">
    <property type="entry name" value="Acyl-CoA N-acyltransferases (Nat)"/>
    <property type="match status" value="1"/>
</dbReference>
<dbReference type="RefSeq" id="WP_106226666.1">
    <property type="nucleotide sequence ID" value="NZ_PVTV01000011.1"/>
</dbReference>
<dbReference type="PANTHER" id="PTHR43877">
    <property type="entry name" value="AMINOALKYLPHOSPHONATE N-ACETYLTRANSFERASE-RELATED-RELATED"/>
    <property type="match status" value="1"/>
</dbReference>
<organism evidence="4 5">
    <name type="scientific">Jezberella montanilacus</name>
    <dbReference type="NCBI Taxonomy" id="323426"/>
    <lineage>
        <taxon>Bacteria</taxon>
        <taxon>Pseudomonadati</taxon>
        <taxon>Pseudomonadota</taxon>
        <taxon>Betaproteobacteria</taxon>
        <taxon>Burkholderiales</taxon>
        <taxon>Alcaligenaceae</taxon>
        <taxon>Jezberella</taxon>
    </lineage>
</organism>
<dbReference type="GO" id="GO:0016747">
    <property type="term" value="F:acyltransferase activity, transferring groups other than amino-acyl groups"/>
    <property type="evidence" value="ECO:0007669"/>
    <property type="project" value="InterPro"/>
</dbReference>
<dbReference type="CDD" id="cd04301">
    <property type="entry name" value="NAT_SF"/>
    <property type="match status" value="1"/>
</dbReference>
<keyword evidence="2" id="KW-0012">Acyltransferase</keyword>